<evidence type="ECO:0000313" key="1">
    <source>
        <dbReference type="Ensembl" id="ENSEBUP00000021592.1"/>
    </source>
</evidence>
<dbReference type="InterPro" id="IPR029161">
    <property type="entry name" value="SPATA16"/>
</dbReference>
<reference evidence="1" key="2">
    <citation type="submission" date="2025-09" db="UniProtKB">
        <authorList>
            <consortium name="Ensembl"/>
        </authorList>
    </citation>
    <scope>IDENTIFICATION</scope>
</reference>
<evidence type="ECO:0000313" key="2">
    <source>
        <dbReference type="Proteomes" id="UP000694388"/>
    </source>
</evidence>
<proteinExistence type="predicted"/>
<name>A0A8C4QWF0_EPTBU</name>
<keyword evidence="2" id="KW-1185">Reference proteome</keyword>
<dbReference type="GO" id="GO:0005794">
    <property type="term" value="C:Golgi apparatus"/>
    <property type="evidence" value="ECO:0007669"/>
    <property type="project" value="InterPro"/>
</dbReference>
<dbReference type="PANTHER" id="PTHR47228:SF1">
    <property type="entry name" value="SPERMATOGENESIS-ASSOCIATED PROTEIN 16"/>
    <property type="match status" value="1"/>
</dbReference>
<dbReference type="Gene3D" id="1.25.40.10">
    <property type="entry name" value="Tetratricopeptide repeat domain"/>
    <property type="match status" value="1"/>
</dbReference>
<reference evidence="1" key="1">
    <citation type="submission" date="2025-08" db="UniProtKB">
        <authorList>
            <consortium name="Ensembl"/>
        </authorList>
    </citation>
    <scope>IDENTIFICATION</scope>
</reference>
<protein>
    <submittedName>
        <fullName evidence="1">Uncharacterized protein</fullName>
    </submittedName>
</protein>
<sequence length="158" mass="17886">MGSEGGLGYDDLCHITGFIHGCLATCYLLMHDLDLALEHARRSIIQDPTDYRNHLREAVALRQLFRFTKAARSAMMAHFMLHLMDGMNHCSDSNVRTFWQAMVKESLVGKLDCTLMFTPMTPFSSLSNCETAVKKLFKHLYPHCSSYIHVGMPSRIAS</sequence>
<dbReference type="InterPro" id="IPR011990">
    <property type="entry name" value="TPR-like_helical_dom_sf"/>
</dbReference>
<dbReference type="GO" id="GO:0007283">
    <property type="term" value="P:spermatogenesis"/>
    <property type="evidence" value="ECO:0007669"/>
    <property type="project" value="InterPro"/>
</dbReference>
<organism evidence="1 2">
    <name type="scientific">Eptatretus burgeri</name>
    <name type="common">Inshore hagfish</name>
    <dbReference type="NCBI Taxonomy" id="7764"/>
    <lineage>
        <taxon>Eukaryota</taxon>
        <taxon>Metazoa</taxon>
        <taxon>Chordata</taxon>
        <taxon>Craniata</taxon>
        <taxon>Vertebrata</taxon>
        <taxon>Cyclostomata</taxon>
        <taxon>Myxini</taxon>
        <taxon>Myxiniformes</taxon>
        <taxon>Myxinidae</taxon>
        <taxon>Eptatretinae</taxon>
        <taxon>Eptatretus</taxon>
    </lineage>
</organism>
<accession>A0A8C4QWF0</accession>
<dbReference type="SUPFAM" id="SSF48452">
    <property type="entry name" value="TPR-like"/>
    <property type="match status" value="1"/>
</dbReference>
<dbReference type="Pfam" id="PF15015">
    <property type="entry name" value="NYD-SP12_N"/>
    <property type="match status" value="1"/>
</dbReference>
<dbReference type="Proteomes" id="UP000694388">
    <property type="component" value="Unplaced"/>
</dbReference>
<dbReference type="PANTHER" id="PTHR47228">
    <property type="entry name" value="SPERMATOGENESIS-ASSOCIATED PROTEIN 16"/>
    <property type="match status" value="1"/>
</dbReference>
<dbReference type="AlphaFoldDB" id="A0A8C4QWF0"/>
<dbReference type="Ensembl" id="ENSEBUT00000022169.1">
    <property type="protein sequence ID" value="ENSEBUP00000021592.1"/>
    <property type="gene ID" value="ENSEBUG00000013332.1"/>
</dbReference>